<gene>
    <name evidence="1" type="ORF">LOK49_LG13G01950</name>
</gene>
<protein>
    <submittedName>
        <fullName evidence="1">Pentatricopeptide repeat-containing protein</fullName>
    </submittedName>
</protein>
<proteinExistence type="predicted"/>
<dbReference type="Proteomes" id="UP001060215">
    <property type="component" value="Chromosome 14"/>
</dbReference>
<keyword evidence="2" id="KW-1185">Reference proteome</keyword>
<evidence type="ECO:0000313" key="1">
    <source>
        <dbReference type="EMBL" id="KAI7989129.1"/>
    </source>
</evidence>
<sequence length="341" mass="39179">MDYASSIFQQIDEPGSFAFNHMIRGHVKDMNLEEALLMYDEMLELGVEPDNFTYPTLLKACANLPALEEGMQIHGHSFKLGFEDDVFVQNSLINMYGKCGEIGLSCAVFEKMEQRTVASWSALIAAHANLGLWCECLEIFGEMSREGCWRVEESVLVNVLSACTHLGALDLGSDYVVMSNMYAQAQMWHEVAKIRKEMVSKGLTQIPGFSLVEVKRKVYKFVSQDKSYPQCQGIYEMIHQMEWQLRFEGYSPDTSQVLLGVDEEEKRQRLSSHSQKLAIAFSLIHTSQGSRVRIVKNIRMCSDCHTYTKFISTVYEREIIVRDRNRFHRFKDGSCSCRDYW</sequence>
<reference evidence="1 2" key="1">
    <citation type="journal article" date="2022" name="Plant J.">
        <title>Chromosome-level genome of Camellia lanceoleosa provides a valuable resource for understanding genome evolution and self-incompatibility.</title>
        <authorList>
            <person name="Gong W."/>
            <person name="Xiao S."/>
            <person name="Wang L."/>
            <person name="Liao Z."/>
            <person name="Chang Y."/>
            <person name="Mo W."/>
            <person name="Hu G."/>
            <person name="Li W."/>
            <person name="Zhao G."/>
            <person name="Zhu H."/>
            <person name="Hu X."/>
            <person name="Ji K."/>
            <person name="Xiang X."/>
            <person name="Song Q."/>
            <person name="Yuan D."/>
            <person name="Jin S."/>
            <person name="Zhang L."/>
        </authorList>
    </citation>
    <scope>NUCLEOTIDE SEQUENCE [LARGE SCALE GENOMIC DNA]</scope>
    <source>
        <strain evidence="1">SQ_2022a</strain>
    </source>
</reference>
<evidence type="ECO:0000313" key="2">
    <source>
        <dbReference type="Proteomes" id="UP001060215"/>
    </source>
</evidence>
<organism evidence="1 2">
    <name type="scientific">Camellia lanceoleosa</name>
    <dbReference type="NCBI Taxonomy" id="1840588"/>
    <lineage>
        <taxon>Eukaryota</taxon>
        <taxon>Viridiplantae</taxon>
        <taxon>Streptophyta</taxon>
        <taxon>Embryophyta</taxon>
        <taxon>Tracheophyta</taxon>
        <taxon>Spermatophyta</taxon>
        <taxon>Magnoliopsida</taxon>
        <taxon>eudicotyledons</taxon>
        <taxon>Gunneridae</taxon>
        <taxon>Pentapetalae</taxon>
        <taxon>asterids</taxon>
        <taxon>Ericales</taxon>
        <taxon>Theaceae</taxon>
        <taxon>Camellia</taxon>
    </lineage>
</organism>
<dbReference type="EMBL" id="CM045771">
    <property type="protein sequence ID" value="KAI7989129.1"/>
    <property type="molecule type" value="Genomic_DNA"/>
</dbReference>
<accession>A0ACC0FKS5</accession>
<name>A0ACC0FKS5_9ERIC</name>
<comment type="caution">
    <text evidence="1">The sequence shown here is derived from an EMBL/GenBank/DDBJ whole genome shotgun (WGS) entry which is preliminary data.</text>
</comment>